<evidence type="ECO:0000256" key="3">
    <source>
        <dbReference type="ARBA" id="ARBA00012483"/>
    </source>
</evidence>
<dbReference type="EMBL" id="JAATIP010000053">
    <property type="protein sequence ID" value="KAF4383322.1"/>
    <property type="molecule type" value="Genomic_DNA"/>
</dbReference>
<name>A0A7J6GKB3_CANSA</name>
<protein>
    <recommendedName>
        <fullName evidence="3">RING-type E3 ubiquitin transferase</fullName>
        <ecNumber evidence="3">2.3.2.27</ecNumber>
    </recommendedName>
</protein>
<dbReference type="PROSITE" id="PS51698">
    <property type="entry name" value="U_BOX"/>
    <property type="match status" value="1"/>
</dbReference>
<evidence type="ECO:0000313" key="12">
    <source>
        <dbReference type="Proteomes" id="UP000525078"/>
    </source>
</evidence>
<feature type="compositionally biased region" description="Polar residues" evidence="8">
    <location>
        <begin position="397"/>
        <end position="407"/>
    </location>
</feature>
<keyword evidence="13" id="KW-1185">Reference proteome</keyword>
<evidence type="ECO:0000256" key="6">
    <source>
        <dbReference type="ARBA" id="ARBA00022786"/>
    </source>
</evidence>
<dbReference type="Gene3D" id="3.30.40.10">
    <property type="entry name" value="Zinc/RING finger domain, C3HC4 (zinc finger)"/>
    <property type="match status" value="1"/>
</dbReference>
<feature type="domain" description="U-box" evidence="9">
    <location>
        <begin position="267"/>
        <end position="341"/>
    </location>
</feature>
<evidence type="ECO:0000313" key="13">
    <source>
        <dbReference type="Proteomes" id="UP000583929"/>
    </source>
</evidence>
<keyword evidence="5" id="KW-0677">Repeat</keyword>
<dbReference type="InterPro" id="IPR000225">
    <property type="entry name" value="Armadillo"/>
</dbReference>
<reference evidence="12 13" key="1">
    <citation type="journal article" date="2020" name="bioRxiv">
        <title>Sequence and annotation of 42 cannabis genomes reveals extensive copy number variation in cannabinoid synthesis and pathogen resistance genes.</title>
        <authorList>
            <person name="Mckernan K.J."/>
            <person name="Helbert Y."/>
            <person name="Kane L.T."/>
            <person name="Ebling H."/>
            <person name="Zhang L."/>
            <person name="Liu B."/>
            <person name="Eaton Z."/>
            <person name="Mclaughlin S."/>
            <person name="Kingan S."/>
            <person name="Baybayan P."/>
            <person name="Concepcion G."/>
            <person name="Jordan M."/>
            <person name="Riva A."/>
            <person name="Barbazuk W."/>
            <person name="Harkins T."/>
        </authorList>
    </citation>
    <scope>NUCLEOTIDE SEQUENCE [LARGE SCALE GENOMIC DNA]</scope>
    <source>
        <strain evidence="12 13">cv. Jamaican Lion 4</strain>
        <strain evidence="11">Father</strain>
        <strain evidence="10">Mother</strain>
        <tissue evidence="10">Leaf</tissue>
    </source>
</reference>
<dbReference type="EC" id="2.3.2.27" evidence="3"/>
<evidence type="ECO:0000256" key="1">
    <source>
        <dbReference type="ARBA" id="ARBA00000900"/>
    </source>
</evidence>
<gene>
    <name evidence="10" type="ORF">F8388_009353</name>
    <name evidence="11" type="ORF">G4B88_002020</name>
</gene>
<evidence type="ECO:0000256" key="5">
    <source>
        <dbReference type="ARBA" id="ARBA00022737"/>
    </source>
</evidence>
<dbReference type="Proteomes" id="UP000525078">
    <property type="component" value="Unassembled WGS sequence"/>
</dbReference>
<dbReference type="PANTHER" id="PTHR23315:SF240">
    <property type="entry name" value="U-BOX DOMAIN-CONTAINING PROTEIN 5"/>
    <property type="match status" value="1"/>
</dbReference>
<dbReference type="SMART" id="SM00504">
    <property type="entry name" value="Ubox"/>
    <property type="match status" value="1"/>
</dbReference>
<accession>A0A7J6GKB3</accession>
<dbReference type="EMBL" id="JAATIQ010000049">
    <property type="protein sequence ID" value="KAF4393286.1"/>
    <property type="molecule type" value="Genomic_DNA"/>
</dbReference>
<comment type="catalytic activity">
    <reaction evidence="1">
        <text>S-ubiquitinyl-[E2 ubiquitin-conjugating enzyme]-L-cysteine + [acceptor protein]-L-lysine = [E2 ubiquitin-conjugating enzyme]-L-cysteine + N(6)-ubiquitinyl-[acceptor protein]-L-lysine.</text>
        <dbReference type="EC" id="2.3.2.27"/>
    </reaction>
</comment>
<dbReference type="FunFam" id="3.30.40.10:FF:000114">
    <property type="entry name" value="RING-type E3 ubiquitin transferase"/>
    <property type="match status" value="1"/>
</dbReference>
<evidence type="ECO:0000256" key="2">
    <source>
        <dbReference type="ARBA" id="ARBA00004906"/>
    </source>
</evidence>
<dbReference type="Proteomes" id="UP000583929">
    <property type="component" value="Unassembled WGS sequence"/>
</dbReference>
<evidence type="ECO:0000256" key="8">
    <source>
        <dbReference type="SAM" id="MobiDB-lite"/>
    </source>
</evidence>
<dbReference type="InterPro" id="IPR013083">
    <property type="entry name" value="Znf_RING/FYVE/PHD"/>
</dbReference>
<dbReference type="InterPro" id="IPR058678">
    <property type="entry name" value="ARM_PUB"/>
</dbReference>
<dbReference type="UniPathway" id="UPA00143"/>
<dbReference type="InterPro" id="IPR003613">
    <property type="entry name" value="Ubox_domain"/>
</dbReference>
<comment type="pathway">
    <text evidence="2">Protein modification; protein ubiquitination.</text>
</comment>
<feature type="repeat" description="ARM" evidence="7">
    <location>
        <begin position="548"/>
        <end position="580"/>
    </location>
</feature>
<dbReference type="SUPFAM" id="SSF57850">
    <property type="entry name" value="RING/U-box"/>
    <property type="match status" value="1"/>
</dbReference>
<evidence type="ECO:0000313" key="10">
    <source>
        <dbReference type="EMBL" id="KAF4383322.1"/>
    </source>
</evidence>
<dbReference type="SUPFAM" id="SSF48371">
    <property type="entry name" value="ARM repeat"/>
    <property type="match status" value="1"/>
</dbReference>
<dbReference type="AlphaFoldDB" id="A0A7J6GKB3"/>
<dbReference type="InterPro" id="IPR011989">
    <property type="entry name" value="ARM-like"/>
</dbReference>
<dbReference type="GO" id="GO:0016567">
    <property type="term" value="P:protein ubiquitination"/>
    <property type="evidence" value="ECO:0007669"/>
    <property type="project" value="UniProtKB-UniPathway"/>
</dbReference>
<sequence length="764" mass="85766">MGTDVAELAGAVSNARSFKVHRLMCLKLKALVERILNIKPKIEDARPRCSTGIQALCTLSQSIDKAKTILDYCRDSSKLYLALTGDVIQSRCNKTKKLIEQSLSQIQDMVPVLLSAEISHMVDNLAVETFDLDHCEEEAGKVLRELIQRGTSSSDSMETSEIRALQLAASRLHILSPKDILIEKRSIQKLLRKVSETDSTKKKILTYFLYLFKKYGNLVIPDQTESASACHRSSFLLENSGNGFVAEVEPRIRYRQHDVENIMMRGVLPEEFRCPISSKLMYDPVVIASGQSYERMWIQKWFDEGHDTCPKTNTKLMHFSMTSNVAMKELISRWCSQNGVKLTDPSTVPEAPQSLEFSSTSIASFGSSMNDIRLQMDFSNISIGSVDNSFSSDSSRNKTTNGLSSAQIDDGFGKFQSPPKNNEPELEFLSNLGELSWEPRCKVVEEVKRQLKCNEKMYYSLSNENFVEPLIAFLRDAHDSNDVNALKNGLQLLLTFVSKNRNEVLYLREDAFDLLTSLLDSSVAGEVFTIMEVLSTYSYCRSKIMASGALTSIIRALDSQNRDLQERAVKVLHNLSSNHDVCSHIASFECIPKLVSLLSNKALVEKCLVIMKNLCTSEEARASVAETSGCIAFIAEVLENGSSEEQEHAVDILLSLCSQRIEYCELAMEEEIILPLVNISINGSDRGRVNALELIRQLRDVTTEPECPALELIRQLRDVTTEPECPALVDLDANKGLSNQTNERRPSKRSAFFSVFSKNNWRRK</sequence>
<proteinExistence type="predicted"/>
<dbReference type="PROSITE" id="PS50176">
    <property type="entry name" value="ARM_REPEAT"/>
    <property type="match status" value="1"/>
</dbReference>
<feature type="region of interest" description="Disordered" evidence="8">
    <location>
        <begin position="388"/>
        <end position="417"/>
    </location>
</feature>
<evidence type="ECO:0000256" key="4">
    <source>
        <dbReference type="ARBA" id="ARBA00022679"/>
    </source>
</evidence>
<dbReference type="CDD" id="cd16664">
    <property type="entry name" value="RING-Ubox_PUB"/>
    <property type="match status" value="1"/>
</dbReference>
<dbReference type="InterPro" id="IPR045210">
    <property type="entry name" value="RING-Ubox_PUB"/>
</dbReference>
<keyword evidence="4" id="KW-0808">Transferase</keyword>
<dbReference type="PANTHER" id="PTHR23315">
    <property type="entry name" value="U BOX DOMAIN-CONTAINING"/>
    <property type="match status" value="1"/>
</dbReference>
<dbReference type="Pfam" id="PF25598">
    <property type="entry name" value="ARM_PUB"/>
    <property type="match status" value="1"/>
</dbReference>
<dbReference type="Pfam" id="PF04564">
    <property type="entry name" value="U-box"/>
    <property type="match status" value="1"/>
</dbReference>
<dbReference type="InterPro" id="IPR016024">
    <property type="entry name" value="ARM-type_fold"/>
</dbReference>
<evidence type="ECO:0000256" key="7">
    <source>
        <dbReference type="PROSITE-ProRule" id="PRU00259"/>
    </source>
</evidence>
<evidence type="ECO:0000259" key="9">
    <source>
        <dbReference type="PROSITE" id="PS51698"/>
    </source>
</evidence>
<keyword evidence="6" id="KW-0833">Ubl conjugation pathway</keyword>
<dbReference type="GO" id="GO:0061630">
    <property type="term" value="F:ubiquitin protein ligase activity"/>
    <property type="evidence" value="ECO:0007669"/>
    <property type="project" value="UniProtKB-EC"/>
</dbReference>
<comment type="caution">
    <text evidence="10">The sequence shown here is derived from an EMBL/GenBank/DDBJ whole genome shotgun (WGS) entry which is preliminary data.</text>
</comment>
<evidence type="ECO:0000313" key="11">
    <source>
        <dbReference type="EMBL" id="KAF4393286.1"/>
    </source>
</evidence>
<organism evidence="10 12">
    <name type="scientific">Cannabis sativa</name>
    <name type="common">Hemp</name>
    <name type="synonym">Marijuana</name>
    <dbReference type="NCBI Taxonomy" id="3483"/>
    <lineage>
        <taxon>Eukaryota</taxon>
        <taxon>Viridiplantae</taxon>
        <taxon>Streptophyta</taxon>
        <taxon>Embryophyta</taxon>
        <taxon>Tracheophyta</taxon>
        <taxon>Spermatophyta</taxon>
        <taxon>Magnoliopsida</taxon>
        <taxon>eudicotyledons</taxon>
        <taxon>Gunneridae</taxon>
        <taxon>Pentapetalae</taxon>
        <taxon>rosids</taxon>
        <taxon>fabids</taxon>
        <taxon>Rosales</taxon>
        <taxon>Cannabaceae</taxon>
        <taxon>Cannabis</taxon>
    </lineage>
</organism>
<dbReference type="Gene3D" id="1.25.10.10">
    <property type="entry name" value="Leucine-rich Repeat Variant"/>
    <property type="match status" value="1"/>
</dbReference>